<dbReference type="AlphaFoldDB" id="A0A381V574"/>
<reference evidence="1" key="1">
    <citation type="submission" date="2018-05" db="EMBL/GenBank/DDBJ databases">
        <authorList>
            <person name="Lanie J.A."/>
            <person name="Ng W.-L."/>
            <person name="Kazmierczak K.M."/>
            <person name="Andrzejewski T.M."/>
            <person name="Davidsen T.M."/>
            <person name="Wayne K.J."/>
            <person name="Tettelin H."/>
            <person name="Glass J.I."/>
            <person name="Rusch D."/>
            <person name="Podicherti R."/>
            <person name="Tsui H.-C.T."/>
            <person name="Winkler M.E."/>
        </authorList>
    </citation>
    <scope>NUCLEOTIDE SEQUENCE</scope>
</reference>
<dbReference type="EMBL" id="UINC01007733">
    <property type="protein sequence ID" value="SVA34827.1"/>
    <property type="molecule type" value="Genomic_DNA"/>
</dbReference>
<sequence>MTRLLLAAHGDISGCVLIGAHINTMDEHVENRCLP</sequence>
<proteinExistence type="predicted"/>
<accession>A0A381V574</accession>
<gene>
    <name evidence="1" type="ORF">METZ01_LOCUS87681</name>
</gene>
<name>A0A381V574_9ZZZZ</name>
<evidence type="ECO:0000313" key="1">
    <source>
        <dbReference type="EMBL" id="SVA34827.1"/>
    </source>
</evidence>
<organism evidence="1">
    <name type="scientific">marine metagenome</name>
    <dbReference type="NCBI Taxonomy" id="408172"/>
    <lineage>
        <taxon>unclassified sequences</taxon>
        <taxon>metagenomes</taxon>
        <taxon>ecological metagenomes</taxon>
    </lineage>
</organism>
<protein>
    <submittedName>
        <fullName evidence="1">Uncharacterized protein</fullName>
    </submittedName>
</protein>